<dbReference type="PANTHER" id="PTHR43097">
    <property type="entry name" value="GLUTAMINE-TRNA LIGASE"/>
    <property type="match status" value="1"/>
</dbReference>
<evidence type="ECO:0000256" key="3">
    <source>
        <dbReference type="ARBA" id="ARBA00022840"/>
    </source>
</evidence>
<keyword evidence="1 7" id="KW-0436">Ligase</keyword>
<sequence>MGKAYVDSVDEEEMRELRGTVTQEGKRSQYASRSIEENLALFEKMKNGEFKDGEHVLRAKIDMGAANMKMRDPLL</sequence>
<evidence type="ECO:0000256" key="5">
    <source>
        <dbReference type="ARBA" id="ARBA00023146"/>
    </source>
</evidence>
<dbReference type="Proteomes" id="UP001057375">
    <property type="component" value="Unassembled WGS sequence"/>
</dbReference>
<dbReference type="SUPFAM" id="SSF52374">
    <property type="entry name" value="Nucleotidylyl transferase"/>
    <property type="match status" value="1"/>
</dbReference>
<keyword evidence="2" id="KW-0547">Nucleotide-binding</keyword>
<evidence type="ECO:0000313" key="7">
    <source>
        <dbReference type="EMBL" id="GKT30251.1"/>
    </source>
</evidence>
<evidence type="ECO:0000313" key="8">
    <source>
        <dbReference type="Proteomes" id="UP001057375"/>
    </source>
</evidence>
<proteinExistence type="predicted"/>
<comment type="caution">
    <text evidence="7">The sequence shown here is derived from an EMBL/GenBank/DDBJ whole genome shotgun (WGS) entry which is preliminary data.</text>
</comment>
<evidence type="ECO:0000256" key="4">
    <source>
        <dbReference type="ARBA" id="ARBA00022917"/>
    </source>
</evidence>
<dbReference type="InterPro" id="IPR020058">
    <property type="entry name" value="Glu/Gln-tRNA-synth_Ib_cat-dom"/>
</dbReference>
<gene>
    <name evidence="7" type="ORF">ADUPG1_005449</name>
</gene>
<evidence type="ECO:0000256" key="2">
    <source>
        <dbReference type="ARBA" id="ARBA00022741"/>
    </source>
</evidence>
<reference evidence="7" key="1">
    <citation type="submission" date="2022-03" db="EMBL/GenBank/DDBJ databases">
        <title>Draft genome sequence of Aduncisulcus paluster, a free-living microaerophilic Fornicata.</title>
        <authorList>
            <person name="Yuyama I."/>
            <person name="Kume K."/>
            <person name="Tamura T."/>
            <person name="Inagaki Y."/>
            <person name="Hashimoto T."/>
        </authorList>
    </citation>
    <scope>NUCLEOTIDE SEQUENCE</scope>
    <source>
        <strain evidence="7">NY0171</strain>
    </source>
</reference>
<dbReference type="Pfam" id="PF00749">
    <property type="entry name" value="tRNA-synt_1c"/>
    <property type="match status" value="1"/>
</dbReference>
<dbReference type="PANTHER" id="PTHR43097:SF5">
    <property type="entry name" value="GLUTAMATE--TRNA LIGASE"/>
    <property type="match status" value="1"/>
</dbReference>
<keyword evidence="4" id="KW-0648">Protein biosynthesis</keyword>
<keyword evidence="5" id="KW-0030">Aminoacyl-tRNA synthetase</keyword>
<evidence type="ECO:0000256" key="1">
    <source>
        <dbReference type="ARBA" id="ARBA00022598"/>
    </source>
</evidence>
<dbReference type="Gene3D" id="3.90.800.10">
    <property type="entry name" value="Glutamyl-tRNA Synthetase, Domain 3"/>
    <property type="match status" value="1"/>
</dbReference>
<keyword evidence="8" id="KW-1185">Reference proteome</keyword>
<feature type="non-terminal residue" evidence="7">
    <location>
        <position position="75"/>
    </location>
</feature>
<evidence type="ECO:0000259" key="6">
    <source>
        <dbReference type="Pfam" id="PF00749"/>
    </source>
</evidence>
<protein>
    <submittedName>
        <fullName evidence="7">Glutamine--tRNA ligase/YqeY domain fusion protein</fullName>
    </submittedName>
</protein>
<dbReference type="InterPro" id="IPR050132">
    <property type="entry name" value="Gln/Glu-tRNA_Ligase"/>
</dbReference>
<feature type="domain" description="Glutamyl/glutaminyl-tRNA synthetase class Ib catalytic" evidence="6">
    <location>
        <begin position="2"/>
        <end position="74"/>
    </location>
</feature>
<keyword evidence="3" id="KW-0067">ATP-binding</keyword>
<organism evidence="7 8">
    <name type="scientific">Aduncisulcus paluster</name>
    <dbReference type="NCBI Taxonomy" id="2918883"/>
    <lineage>
        <taxon>Eukaryota</taxon>
        <taxon>Metamonada</taxon>
        <taxon>Carpediemonas-like organisms</taxon>
        <taxon>Aduncisulcus</taxon>
    </lineage>
</organism>
<accession>A0ABQ5KCH9</accession>
<dbReference type="EMBL" id="BQXS01008693">
    <property type="protein sequence ID" value="GKT30251.1"/>
    <property type="molecule type" value="Genomic_DNA"/>
</dbReference>
<name>A0ABQ5KCH9_9EUKA</name>
<dbReference type="GO" id="GO:0016874">
    <property type="term" value="F:ligase activity"/>
    <property type="evidence" value="ECO:0007669"/>
    <property type="project" value="UniProtKB-KW"/>
</dbReference>